<feature type="compositionally biased region" description="Basic and acidic residues" evidence="1">
    <location>
        <begin position="447"/>
        <end position="456"/>
    </location>
</feature>
<gene>
    <name evidence="4" type="ORF">BDV96DRAFT_679761</name>
</gene>
<dbReference type="Pfam" id="PF13519">
    <property type="entry name" value="VWA_2"/>
    <property type="match status" value="1"/>
</dbReference>
<feature type="region of interest" description="Disordered" evidence="1">
    <location>
        <begin position="381"/>
        <end position="501"/>
    </location>
</feature>
<evidence type="ECO:0000259" key="3">
    <source>
        <dbReference type="PROSITE" id="PS50234"/>
    </source>
</evidence>
<evidence type="ECO:0000313" key="4">
    <source>
        <dbReference type="EMBL" id="KAF2117890.1"/>
    </source>
</evidence>
<evidence type="ECO:0000256" key="1">
    <source>
        <dbReference type="SAM" id="MobiDB-lite"/>
    </source>
</evidence>
<protein>
    <recommendedName>
        <fullName evidence="3">VWFA domain-containing protein</fullName>
    </recommendedName>
</protein>
<organism evidence="4 5">
    <name type="scientific">Lophiotrema nucula</name>
    <dbReference type="NCBI Taxonomy" id="690887"/>
    <lineage>
        <taxon>Eukaryota</taxon>
        <taxon>Fungi</taxon>
        <taxon>Dikarya</taxon>
        <taxon>Ascomycota</taxon>
        <taxon>Pezizomycotina</taxon>
        <taxon>Dothideomycetes</taxon>
        <taxon>Pleosporomycetidae</taxon>
        <taxon>Pleosporales</taxon>
        <taxon>Lophiotremataceae</taxon>
        <taxon>Lophiotrema</taxon>
    </lineage>
</organism>
<feature type="chain" id="PRO_5025614264" description="VWFA domain-containing protein" evidence="2">
    <location>
        <begin position="17"/>
        <end position="625"/>
    </location>
</feature>
<dbReference type="Gene3D" id="3.40.50.410">
    <property type="entry name" value="von Willebrand factor, type A domain"/>
    <property type="match status" value="1"/>
</dbReference>
<dbReference type="AlphaFoldDB" id="A0A6A5ZEF1"/>
<evidence type="ECO:0000313" key="5">
    <source>
        <dbReference type="Proteomes" id="UP000799770"/>
    </source>
</evidence>
<feature type="signal peptide" evidence="2">
    <location>
        <begin position="1"/>
        <end position="16"/>
    </location>
</feature>
<proteinExistence type="predicted"/>
<keyword evidence="2" id="KW-0732">Signal</keyword>
<feature type="compositionally biased region" description="Acidic residues" evidence="1">
    <location>
        <begin position="465"/>
        <end position="474"/>
    </location>
</feature>
<accession>A0A6A5ZEF1</accession>
<dbReference type="PROSITE" id="PS50234">
    <property type="entry name" value="VWFA"/>
    <property type="match status" value="1"/>
</dbReference>
<name>A0A6A5ZEF1_9PLEO</name>
<keyword evidence="5" id="KW-1185">Reference proteome</keyword>
<evidence type="ECO:0000256" key="2">
    <source>
        <dbReference type="SAM" id="SignalP"/>
    </source>
</evidence>
<dbReference type="EMBL" id="ML977318">
    <property type="protein sequence ID" value="KAF2117890.1"/>
    <property type="molecule type" value="Genomic_DNA"/>
</dbReference>
<dbReference type="InterPro" id="IPR002035">
    <property type="entry name" value="VWF_A"/>
</dbReference>
<dbReference type="InterPro" id="IPR036465">
    <property type="entry name" value="vWFA_dom_sf"/>
</dbReference>
<dbReference type="Proteomes" id="UP000799770">
    <property type="component" value="Unassembled WGS sequence"/>
</dbReference>
<dbReference type="SUPFAM" id="SSF53300">
    <property type="entry name" value="vWA-like"/>
    <property type="match status" value="1"/>
</dbReference>
<dbReference type="CDD" id="cd00198">
    <property type="entry name" value="vWFA"/>
    <property type="match status" value="1"/>
</dbReference>
<dbReference type="OrthoDB" id="301415at2759"/>
<feature type="domain" description="VWFA" evidence="3">
    <location>
        <begin position="40"/>
        <end position="218"/>
    </location>
</feature>
<sequence>MMPFLTPLLLASLTNAFVLPRDSTQTCSNLRAQSNNGDRKIAIVIDASLSMLSSDPYDYRLVAGKSVVNWLIAKDETTSDKKQDLVTVIDFADEGQLDYPLGDPGNASSSIDAIVPWGATYIAGGVEMATQQLNADGTGATADRSGIVVFTDGEDSSTQLLIDQINNATSLGIRVSFGFLSSIYSLQDPGVLGAIMKSGGRYYTISDAQSSNNFINGIIVNGLTKKDNPDGDTTTLLAGLDSSHYISGSETQTMTYSARASEELTISVQSVDAGDLDVQIKSGSRTLASGTSSLYSTPFYVTSPGNGDIDVKVTAHEASKDSIFVVGVLSNLPAQNCTVGVGKPSNKTNVAEIVGSSVGAGILLIGTGVAYLLWKHCFPKKSSHGSSSHELVNDPGTGKPGPQVTLTAVPPTDKPSTSWLKKMFDFPEHAPSSPPVMLPPYPPPRHQAPDEKEQHYMDSQTDFDSGSEWEDVPDQDSGPSNPEDPVHPMGPNQAEQDPKKRRHIKRVRIYGNNHHHHVPSSHPCYTDTCPLVSGDRVCDDPDHPCTCVDPKCKLNSRRHSCEDEKAPLHKCPGPKQSPNCPLDDPEYAEKKQKEHHALVAKYMAQDAAKSGVWTAGRYAIKGLAF</sequence>
<reference evidence="4" key="1">
    <citation type="journal article" date="2020" name="Stud. Mycol.">
        <title>101 Dothideomycetes genomes: a test case for predicting lifestyles and emergence of pathogens.</title>
        <authorList>
            <person name="Haridas S."/>
            <person name="Albert R."/>
            <person name="Binder M."/>
            <person name="Bloem J."/>
            <person name="Labutti K."/>
            <person name="Salamov A."/>
            <person name="Andreopoulos B."/>
            <person name="Baker S."/>
            <person name="Barry K."/>
            <person name="Bills G."/>
            <person name="Bluhm B."/>
            <person name="Cannon C."/>
            <person name="Castanera R."/>
            <person name="Culley D."/>
            <person name="Daum C."/>
            <person name="Ezra D."/>
            <person name="Gonzalez J."/>
            <person name="Henrissat B."/>
            <person name="Kuo A."/>
            <person name="Liang C."/>
            <person name="Lipzen A."/>
            <person name="Lutzoni F."/>
            <person name="Magnuson J."/>
            <person name="Mondo S."/>
            <person name="Nolan M."/>
            <person name="Ohm R."/>
            <person name="Pangilinan J."/>
            <person name="Park H.-J."/>
            <person name="Ramirez L."/>
            <person name="Alfaro M."/>
            <person name="Sun H."/>
            <person name="Tritt A."/>
            <person name="Yoshinaga Y."/>
            <person name="Zwiers L.-H."/>
            <person name="Turgeon B."/>
            <person name="Goodwin S."/>
            <person name="Spatafora J."/>
            <person name="Crous P."/>
            <person name="Grigoriev I."/>
        </authorList>
    </citation>
    <scope>NUCLEOTIDE SEQUENCE</scope>
    <source>
        <strain evidence="4">CBS 627.86</strain>
    </source>
</reference>
<feature type="compositionally biased region" description="Pro residues" evidence="1">
    <location>
        <begin position="432"/>
        <end position="446"/>
    </location>
</feature>